<feature type="compositionally biased region" description="Basic and acidic residues" evidence="5">
    <location>
        <begin position="200"/>
        <end position="212"/>
    </location>
</feature>
<comment type="subcellular location">
    <subcellularLocation>
        <location evidence="1">Nucleus</location>
    </subcellularLocation>
</comment>
<dbReference type="PANTHER" id="PTHR17598:SF13">
    <property type="entry name" value="DNA POLYMERASE DELTA SUBUNIT 3"/>
    <property type="match status" value="1"/>
</dbReference>
<feature type="region of interest" description="Disordered" evidence="5">
    <location>
        <begin position="199"/>
        <end position="394"/>
    </location>
</feature>
<dbReference type="Pfam" id="PF09507">
    <property type="entry name" value="CDC27"/>
    <property type="match status" value="1"/>
</dbReference>
<evidence type="ECO:0000256" key="4">
    <source>
        <dbReference type="ARBA" id="ARBA00023242"/>
    </source>
</evidence>
<evidence type="ECO:0000256" key="2">
    <source>
        <dbReference type="ARBA" id="ARBA00017589"/>
    </source>
</evidence>
<organism evidence="6 7">
    <name type="scientific">Trichoplax adhaerens</name>
    <name type="common">Trichoplax reptans</name>
    <dbReference type="NCBI Taxonomy" id="10228"/>
    <lineage>
        <taxon>Eukaryota</taxon>
        <taxon>Metazoa</taxon>
        <taxon>Placozoa</taxon>
        <taxon>Uniplacotomia</taxon>
        <taxon>Trichoplacea</taxon>
        <taxon>Trichoplacidae</taxon>
        <taxon>Trichoplax</taxon>
    </lineage>
</organism>
<evidence type="ECO:0000313" key="6">
    <source>
        <dbReference type="EMBL" id="EDV29617.1"/>
    </source>
</evidence>
<evidence type="ECO:0000256" key="1">
    <source>
        <dbReference type="ARBA" id="ARBA00004123"/>
    </source>
</evidence>
<dbReference type="PhylomeDB" id="B3RM11"/>
<dbReference type="Proteomes" id="UP000009022">
    <property type="component" value="Unassembled WGS sequence"/>
</dbReference>
<feature type="compositionally biased region" description="Low complexity" evidence="5">
    <location>
        <begin position="150"/>
        <end position="160"/>
    </location>
</feature>
<feature type="compositionally biased region" description="Low complexity" evidence="5">
    <location>
        <begin position="381"/>
        <end position="394"/>
    </location>
</feature>
<dbReference type="AlphaFoldDB" id="B3RM11"/>
<evidence type="ECO:0000256" key="5">
    <source>
        <dbReference type="SAM" id="MobiDB-lite"/>
    </source>
</evidence>
<dbReference type="Gene3D" id="3.90.1030.20">
    <property type="entry name" value="DNA polymerase delta, p66 (Cdc27) subunit, wHTH domain"/>
    <property type="match status" value="1"/>
</dbReference>
<dbReference type="FunFam" id="3.90.1030.20:FF:000002">
    <property type="entry name" value="DNA polymerase delta subunit"/>
    <property type="match status" value="1"/>
</dbReference>
<feature type="compositionally biased region" description="Basic residues" evidence="5">
    <location>
        <begin position="260"/>
        <end position="270"/>
    </location>
</feature>
<dbReference type="InterPro" id="IPR019038">
    <property type="entry name" value="POLD3"/>
</dbReference>
<accession>B3RM11</accession>
<dbReference type="GeneID" id="6749299"/>
<dbReference type="GO" id="GO:1904161">
    <property type="term" value="P:DNA synthesis involved in UV-damage excision repair"/>
    <property type="evidence" value="ECO:0000318"/>
    <property type="project" value="GO_Central"/>
</dbReference>
<dbReference type="eggNOG" id="ENOG502QPSW">
    <property type="taxonomic scope" value="Eukaryota"/>
</dbReference>
<dbReference type="GO" id="GO:0006271">
    <property type="term" value="P:DNA strand elongation involved in DNA replication"/>
    <property type="evidence" value="ECO:0000318"/>
    <property type="project" value="GO_Central"/>
</dbReference>
<keyword evidence="3" id="KW-0235">DNA replication</keyword>
<dbReference type="GO" id="GO:0006297">
    <property type="term" value="P:nucleotide-excision repair, DNA gap filling"/>
    <property type="evidence" value="ECO:0000318"/>
    <property type="project" value="GO_Central"/>
</dbReference>
<proteinExistence type="predicted"/>
<dbReference type="RefSeq" id="XP_002108819.1">
    <property type="nucleotide sequence ID" value="XM_002108783.1"/>
</dbReference>
<keyword evidence="4" id="KW-0539">Nucleus</keyword>
<feature type="compositionally biased region" description="Basic and acidic residues" evidence="5">
    <location>
        <begin position="324"/>
        <end position="342"/>
    </location>
</feature>
<feature type="compositionally biased region" description="Basic and acidic residues" evidence="5">
    <location>
        <begin position="221"/>
        <end position="246"/>
    </location>
</feature>
<feature type="compositionally biased region" description="Polar residues" evidence="5">
    <location>
        <begin position="287"/>
        <end position="306"/>
    </location>
</feature>
<dbReference type="STRING" id="10228.B3RM11"/>
<dbReference type="GO" id="GO:0043625">
    <property type="term" value="C:delta DNA polymerase complex"/>
    <property type="evidence" value="ECO:0000318"/>
    <property type="project" value="GO_Central"/>
</dbReference>
<keyword evidence="7" id="KW-1185">Reference proteome</keyword>
<name>B3RM11_TRIAD</name>
<sequence>MGVDPALLDNIDQFVKDEGRIVTYKWLSQQLSLDCRKAKEILRQYVEKERSSQDNHIHVIYFITGELKDNKGYKVILVTENKLEECKGSFASINSTEIYSVQNSVLKDIETLYLADYEAFKDSSNDILMCNSNIICEQVKFRKIDKKPSVVSTDRTTTVSPKKPSQTSLSNNKSSHKTGSDKKTLAGFWSDAAKANTENKSVKKEINDDNKPNVDSLPGVPKEKADEKVVKKGSKKLDDVITKTEHPASNSEIKSEIKERNKKHESKKSKGRDEKQQLKIKHPVASRQRSPQKSPQKSPLKQSQESPQKRKLIVEEADALQEEEEKKVNSDKDQEDVTEKVWESQSESDDEPESKTTERKETNTVKPLPAARQTTKKSNKSSKQSSLTSFFKKM</sequence>
<dbReference type="InterPro" id="IPR041913">
    <property type="entry name" value="POLD3_sf"/>
</dbReference>
<feature type="region of interest" description="Disordered" evidence="5">
    <location>
        <begin position="150"/>
        <end position="186"/>
    </location>
</feature>
<gene>
    <name evidence="6" type="ORF">TRIADDRAFT_52194</name>
</gene>
<dbReference type="HOGENOM" id="CLU_700822_0_0_1"/>
<dbReference type="InParanoid" id="B3RM11"/>
<reference evidence="6 7" key="1">
    <citation type="journal article" date="2008" name="Nature">
        <title>The Trichoplax genome and the nature of placozoans.</title>
        <authorList>
            <person name="Srivastava M."/>
            <person name="Begovic E."/>
            <person name="Chapman J."/>
            <person name="Putnam N.H."/>
            <person name="Hellsten U."/>
            <person name="Kawashima T."/>
            <person name="Kuo A."/>
            <person name="Mitros T."/>
            <person name="Salamov A."/>
            <person name="Carpenter M.L."/>
            <person name="Signorovitch A.Y."/>
            <person name="Moreno M.A."/>
            <person name="Kamm K."/>
            <person name="Grimwood J."/>
            <person name="Schmutz J."/>
            <person name="Shapiro H."/>
            <person name="Grigoriev I.V."/>
            <person name="Buss L.W."/>
            <person name="Schierwater B."/>
            <person name="Dellaporta S.L."/>
            <person name="Rokhsar D.S."/>
        </authorList>
    </citation>
    <scope>NUCLEOTIDE SEQUENCE [LARGE SCALE GENOMIC DNA]</scope>
    <source>
        <strain evidence="6 7">Grell-BS-1999</strain>
    </source>
</reference>
<evidence type="ECO:0000256" key="3">
    <source>
        <dbReference type="ARBA" id="ARBA00022705"/>
    </source>
</evidence>
<dbReference type="CTD" id="6749299"/>
<dbReference type="OMA" id="XFETISS"/>
<dbReference type="EMBL" id="DS985241">
    <property type="protein sequence ID" value="EDV29617.1"/>
    <property type="molecule type" value="Genomic_DNA"/>
</dbReference>
<dbReference type="PANTHER" id="PTHR17598">
    <property type="entry name" value="DNA POLYMERASE DELTA SUBUNIT 3"/>
    <property type="match status" value="1"/>
</dbReference>
<protein>
    <recommendedName>
        <fullName evidence="2">DNA polymerase delta subunit 3</fullName>
    </recommendedName>
</protein>
<feature type="compositionally biased region" description="Polar residues" evidence="5">
    <location>
        <begin position="163"/>
        <end position="173"/>
    </location>
</feature>
<dbReference type="OrthoDB" id="514823at2759"/>
<dbReference type="KEGG" id="tad:TRIADDRAFT_52194"/>
<evidence type="ECO:0000313" key="7">
    <source>
        <dbReference type="Proteomes" id="UP000009022"/>
    </source>
</evidence>
<feature type="compositionally biased region" description="Basic and acidic residues" evidence="5">
    <location>
        <begin position="353"/>
        <end position="363"/>
    </location>
</feature>